<proteinExistence type="predicted"/>
<sequence>MAVDRYEPRVCAMIAVTLDSQLFPPFLISKESATQQDLLQNNVIQNENAIVVNSTSNMTNIDLMLQWVRDVLIKFVKLQRQKYLLQNLYVEVLIVDNMTAHCNKDVKDLLKANSIIPLTLPPHSTHFIQPYDKAASLLTIKNSFATCAVLSVVKDDHLEANINMHAFDEDIQQLQADNTSTAMSLTPTGRKRKTAKFGILNS</sequence>
<protein>
    <recommendedName>
        <fullName evidence="1">DDE-1 domain-containing protein</fullName>
    </recommendedName>
</protein>
<dbReference type="OrthoDB" id="4327074at2759"/>
<evidence type="ECO:0000259" key="1">
    <source>
        <dbReference type="Pfam" id="PF03184"/>
    </source>
</evidence>
<dbReference type="AlphaFoldDB" id="A0A5J4VPK5"/>
<dbReference type="Proteomes" id="UP000324800">
    <property type="component" value="Unassembled WGS sequence"/>
</dbReference>
<organism evidence="2 3">
    <name type="scientific">Streblomastix strix</name>
    <dbReference type="NCBI Taxonomy" id="222440"/>
    <lineage>
        <taxon>Eukaryota</taxon>
        <taxon>Metamonada</taxon>
        <taxon>Preaxostyla</taxon>
        <taxon>Oxymonadida</taxon>
        <taxon>Streblomastigidae</taxon>
        <taxon>Streblomastix</taxon>
    </lineage>
</organism>
<evidence type="ECO:0000313" key="2">
    <source>
        <dbReference type="EMBL" id="KAA6384410.1"/>
    </source>
</evidence>
<dbReference type="GO" id="GO:0003676">
    <property type="term" value="F:nucleic acid binding"/>
    <property type="evidence" value="ECO:0007669"/>
    <property type="project" value="InterPro"/>
</dbReference>
<comment type="caution">
    <text evidence="2">The sequence shown here is derived from an EMBL/GenBank/DDBJ whole genome shotgun (WGS) entry which is preliminary data.</text>
</comment>
<gene>
    <name evidence="2" type="ORF">EZS28_020064</name>
</gene>
<dbReference type="Gene3D" id="3.30.420.10">
    <property type="entry name" value="Ribonuclease H-like superfamily/Ribonuclease H"/>
    <property type="match status" value="1"/>
</dbReference>
<feature type="domain" description="DDE-1" evidence="1">
    <location>
        <begin position="12"/>
        <end position="133"/>
    </location>
</feature>
<evidence type="ECO:0000313" key="3">
    <source>
        <dbReference type="Proteomes" id="UP000324800"/>
    </source>
</evidence>
<dbReference type="InterPro" id="IPR004875">
    <property type="entry name" value="DDE_SF_endonuclease_dom"/>
</dbReference>
<dbReference type="Pfam" id="PF03184">
    <property type="entry name" value="DDE_1"/>
    <property type="match status" value="1"/>
</dbReference>
<accession>A0A5J4VPK5</accession>
<reference evidence="2 3" key="1">
    <citation type="submission" date="2019-03" db="EMBL/GenBank/DDBJ databases">
        <title>Single cell metagenomics reveals metabolic interactions within the superorganism composed of flagellate Streblomastix strix and complex community of Bacteroidetes bacteria on its surface.</title>
        <authorList>
            <person name="Treitli S.C."/>
            <person name="Kolisko M."/>
            <person name="Husnik F."/>
            <person name="Keeling P."/>
            <person name="Hampl V."/>
        </authorList>
    </citation>
    <scope>NUCLEOTIDE SEQUENCE [LARGE SCALE GENOMIC DNA]</scope>
    <source>
        <strain evidence="2">ST1C</strain>
    </source>
</reference>
<dbReference type="EMBL" id="SNRW01005775">
    <property type="protein sequence ID" value="KAA6384410.1"/>
    <property type="molecule type" value="Genomic_DNA"/>
</dbReference>
<dbReference type="InterPro" id="IPR036397">
    <property type="entry name" value="RNaseH_sf"/>
</dbReference>
<name>A0A5J4VPK5_9EUKA</name>